<dbReference type="Gene3D" id="1.20.1250.20">
    <property type="entry name" value="MFS general substrate transporter like domains"/>
    <property type="match status" value="2"/>
</dbReference>
<comment type="subcellular location">
    <subcellularLocation>
        <location evidence="1">Cell membrane</location>
        <topology evidence="1">Multi-pass membrane protein</topology>
    </subcellularLocation>
</comment>
<organism evidence="7 8">
    <name type="scientific">Rhodococcoides trifolii</name>
    <dbReference type="NCBI Taxonomy" id="908250"/>
    <lineage>
        <taxon>Bacteria</taxon>
        <taxon>Bacillati</taxon>
        <taxon>Actinomycetota</taxon>
        <taxon>Actinomycetes</taxon>
        <taxon>Mycobacteriales</taxon>
        <taxon>Nocardiaceae</taxon>
        <taxon>Rhodococcoides</taxon>
    </lineage>
</organism>
<feature type="transmembrane region" description="Helical" evidence="5">
    <location>
        <begin position="274"/>
        <end position="293"/>
    </location>
</feature>
<evidence type="ECO:0000259" key="6">
    <source>
        <dbReference type="PROSITE" id="PS50850"/>
    </source>
</evidence>
<dbReference type="PANTHER" id="PTHR42910">
    <property type="entry name" value="TRANSPORTER SCO4007-RELATED"/>
    <property type="match status" value="1"/>
</dbReference>
<dbReference type="Proteomes" id="UP000654257">
    <property type="component" value="Unassembled WGS sequence"/>
</dbReference>
<evidence type="ECO:0000256" key="3">
    <source>
        <dbReference type="ARBA" id="ARBA00022989"/>
    </source>
</evidence>
<feature type="transmembrane region" description="Helical" evidence="5">
    <location>
        <begin position="136"/>
        <end position="154"/>
    </location>
</feature>
<protein>
    <submittedName>
        <fullName evidence="7">MFS transporter</fullName>
    </submittedName>
</protein>
<sequence length="398" mass="40717">MPAPSWNRTLAVLAVASSVAVSVIYLPQSMLTALAVDLGVAPGAASVIATAVQIGYAVGIFLFVPLADKIHPKRQVTIQSVALTAALLVSAVMPTVVAVALGFLVVGLVANIAQVLIPVASSLAPEGRRGSTTGTMVGALLVGIFGGRIVASVLVDALGWRWVVALFAALMLATVPFVRNVLSIDIQPSSPDAGYGSLLAGTVRLARRSPELVESAVIQFFVFATFNSFWTVMVLHLTAEPFGWTVLQAGLFGFVGLAAGVVTPLAGRLIDAYGPLRVVGVGLALLMLASAAVLADSNVIVLFGITLFAVTLANQSIQSANQSRVLAANPGASAQANTLFMVGVFLGGSTGAIFGPLAYQGGGMVAVAWLAVAFVAASALAWGVATARQRRRASETVV</sequence>
<evidence type="ECO:0000256" key="5">
    <source>
        <dbReference type="SAM" id="Phobius"/>
    </source>
</evidence>
<dbReference type="EMBL" id="BMCU01000004">
    <property type="protein sequence ID" value="GGG19796.1"/>
    <property type="molecule type" value="Genomic_DNA"/>
</dbReference>
<dbReference type="InterPro" id="IPR020846">
    <property type="entry name" value="MFS_dom"/>
</dbReference>
<evidence type="ECO:0000256" key="1">
    <source>
        <dbReference type="ARBA" id="ARBA00004651"/>
    </source>
</evidence>
<evidence type="ECO:0000256" key="2">
    <source>
        <dbReference type="ARBA" id="ARBA00022692"/>
    </source>
</evidence>
<dbReference type="CDD" id="cd17324">
    <property type="entry name" value="MFS_NepI_like"/>
    <property type="match status" value="1"/>
</dbReference>
<feature type="transmembrane region" description="Helical" evidence="5">
    <location>
        <begin position="365"/>
        <end position="385"/>
    </location>
</feature>
<feature type="transmembrane region" description="Helical" evidence="5">
    <location>
        <begin position="44"/>
        <end position="64"/>
    </location>
</feature>
<dbReference type="GO" id="GO:0005886">
    <property type="term" value="C:plasma membrane"/>
    <property type="evidence" value="ECO:0007669"/>
    <property type="project" value="UniProtKB-SubCell"/>
</dbReference>
<feature type="transmembrane region" description="Helical" evidence="5">
    <location>
        <begin position="216"/>
        <end position="236"/>
    </location>
</feature>
<dbReference type="InterPro" id="IPR036259">
    <property type="entry name" value="MFS_trans_sf"/>
</dbReference>
<feature type="transmembrane region" description="Helical" evidence="5">
    <location>
        <begin position="242"/>
        <end position="262"/>
    </location>
</feature>
<evidence type="ECO:0000313" key="7">
    <source>
        <dbReference type="EMBL" id="GGG19796.1"/>
    </source>
</evidence>
<keyword evidence="2 5" id="KW-0812">Transmembrane</keyword>
<comment type="caution">
    <text evidence="7">The sequence shown here is derived from an EMBL/GenBank/DDBJ whole genome shotgun (WGS) entry which is preliminary data.</text>
</comment>
<dbReference type="PROSITE" id="PS50850">
    <property type="entry name" value="MFS"/>
    <property type="match status" value="1"/>
</dbReference>
<feature type="transmembrane region" description="Helical" evidence="5">
    <location>
        <begin position="76"/>
        <end position="93"/>
    </location>
</feature>
<dbReference type="GO" id="GO:0022857">
    <property type="term" value="F:transmembrane transporter activity"/>
    <property type="evidence" value="ECO:0007669"/>
    <property type="project" value="InterPro"/>
</dbReference>
<dbReference type="SUPFAM" id="SSF103473">
    <property type="entry name" value="MFS general substrate transporter"/>
    <property type="match status" value="1"/>
</dbReference>
<dbReference type="AlphaFoldDB" id="A0A917LFZ3"/>
<evidence type="ECO:0000256" key="4">
    <source>
        <dbReference type="ARBA" id="ARBA00023136"/>
    </source>
</evidence>
<reference evidence="7" key="2">
    <citation type="submission" date="2020-09" db="EMBL/GenBank/DDBJ databases">
        <authorList>
            <person name="Sun Q."/>
            <person name="Sedlacek I."/>
        </authorList>
    </citation>
    <scope>NUCLEOTIDE SEQUENCE</scope>
    <source>
        <strain evidence="7">CCM 7905</strain>
    </source>
</reference>
<keyword evidence="4 5" id="KW-0472">Membrane</keyword>
<feature type="domain" description="Major facilitator superfamily (MFS) profile" evidence="6">
    <location>
        <begin position="6"/>
        <end position="391"/>
    </location>
</feature>
<feature type="transmembrane region" description="Helical" evidence="5">
    <location>
        <begin position="299"/>
        <end position="317"/>
    </location>
</feature>
<dbReference type="InterPro" id="IPR011701">
    <property type="entry name" value="MFS"/>
</dbReference>
<gene>
    <name evidence="7" type="ORF">GCM10007304_37130</name>
</gene>
<keyword evidence="3 5" id="KW-1133">Transmembrane helix</keyword>
<feature type="transmembrane region" description="Helical" evidence="5">
    <location>
        <begin position="99"/>
        <end position="124"/>
    </location>
</feature>
<feature type="transmembrane region" description="Helical" evidence="5">
    <location>
        <begin position="160"/>
        <end position="178"/>
    </location>
</feature>
<dbReference type="PANTHER" id="PTHR42910:SF1">
    <property type="entry name" value="MAJOR FACILITATOR SUPERFAMILY (MFS) PROFILE DOMAIN-CONTAINING PROTEIN"/>
    <property type="match status" value="1"/>
</dbReference>
<name>A0A917LFZ3_9NOCA</name>
<evidence type="ECO:0000313" key="8">
    <source>
        <dbReference type="Proteomes" id="UP000654257"/>
    </source>
</evidence>
<dbReference type="Pfam" id="PF07690">
    <property type="entry name" value="MFS_1"/>
    <property type="match status" value="1"/>
</dbReference>
<proteinExistence type="predicted"/>
<keyword evidence="8" id="KW-1185">Reference proteome</keyword>
<reference evidence="7" key="1">
    <citation type="journal article" date="2014" name="Int. J. Syst. Evol. Microbiol.">
        <title>Complete genome sequence of Corynebacterium casei LMG S-19264T (=DSM 44701T), isolated from a smear-ripened cheese.</title>
        <authorList>
            <consortium name="US DOE Joint Genome Institute (JGI-PGF)"/>
            <person name="Walter F."/>
            <person name="Albersmeier A."/>
            <person name="Kalinowski J."/>
            <person name="Ruckert C."/>
        </authorList>
    </citation>
    <scope>NUCLEOTIDE SEQUENCE</scope>
    <source>
        <strain evidence="7">CCM 7905</strain>
    </source>
</reference>
<dbReference type="RefSeq" id="WP_229746151.1">
    <property type="nucleotide sequence ID" value="NZ_BMCU01000004.1"/>
</dbReference>
<feature type="transmembrane region" description="Helical" evidence="5">
    <location>
        <begin position="338"/>
        <end position="359"/>
    </location>
</feature>
<accession>A0A917LFZ3</accession>